<evidence type="ECO:0000259" key="3">
    <source>
        <dbReference type="PROSITE" id="PS51294"/>
    </source>
</evidence>
<protein>
    <submittedName>
        <fullName evidence="4">Uncharacterized protein</fullName>
    </submittedName>
</protein>
<dbReference type="InterPro" id="IPR001005">
    <property type="entry name" value="SANT/Myb"/>
</dbReference>
<dbReference type="Pfam" id="PF00249">
    <property type="entry name" value="Myb_DNA-binding"/>
    <property type="match status" value="2"/>
</dbReference>
<dbReference type="InterPro" id="IPR009057">
    <property type="entry name" value="Homeodomain-like_sf"/>
</dbReference>
<name>A0ABQ5RZL1_9CHLO</name>
<feature type="domain" description="HTH myb-type" evidence="3">
    <location>
        <begin position="71"/>
        <end position="121"/>
    </location>
</feature>
<feature type="domain" description="Myb-like" evidence="2">
    <location>
        <begin position="67"/>
        <end position="117"/>
    </location>
</feature>
<evidence type="ECO:0000259" key="2">
    <source>
        <dbReference type="PROSITE" id="PS50090"/>
    </source>
</evidence>
<dbReference type="SMART" id="SM00717">
    <property type="entry name" value="SANT"/>
    <property type="match status" value="2"/>
</dbReference>
<dbReference type="InterPro" id="IPR050560">
    <property type="entry name" value="MYB_TF"/>
</dbReference>
<feature type="compositionally biased region" description="Low complexity" evidence="1">
    <location>
        <begin position="256"/>
        <end position="265"/>
    </location>
</feature>
<evidence type="ECO:0000313" key="4">
    <source>
        <dbReference type="EMBL" id="GLI63075.1"/>
    </source>
</evidence>
<dbReference type="PROSITE" id="PS50090">
    <property type="entry name" value="MYB_LIKE"/>
    <property type="match status" value="2"/>
</dbReference>
<organism evidence="4 5">
    <name type="scientific">Volvox africanus</name>
    <dbReference type="NCBI Taxonomy" id="51714"/>
    <lineage>
        <taxon>Eukaryota</taxon>
        <taxon>Viridiplantae</taxon>
        <taxon>Chlorophyta</taxon>
        <taxon>core chlorophytes</taxon>
        <taxon>Chlorophyceae</taxon>
        <taxon>CS clade</taxon>
        <taxon>Chlamydomonadales</taxon>
        <taxon>Volvocaceae</taxon>
        <taxon>Volvox</taxon>
    </lineage>
</organism>
<dbReference type="Gene3D" id="1.10.10.60">
    <property type="entry name" value="Homeodomain-like"/>
    <property type="match status" value="2"/>
</dbReference>
<keyword evidence="5" id="KW-1185">Reference proteome</keyword>
<feature type="region of interest" description="Disordered" evidence="1">
    <location>
        <begin position="299"/>
        <end position="464"/>
    </location>
</feature>
<dbReference type="CDD" id="cd00167">
    <property type="entry name" value="SANT"/>
    <property type="match status" value="2"/>
</dbReference>
<dbReference type="PANTHER" id="PTHR45614">
    <property type="entry name" value="MYB PROTEIN-RELATED"/>
    <property type="match status" value="1"/>
</dbReference>
<accession>A0ABQ5RZL1</accession>
<feature type="domain" description="HTH myb-type" evidence="3">
    <location>
        <begin position="15"/>
        <end position="70"/>
    </location>
</feature>
<dbReference type="SUPFAM" id="SSF46689">
    <property type="entry name" value="Homeodomain-like"/>
    <property type="match status" value="1"/>
</dbReference>
<feature type="compositionally biased region" description="Low complexity" evidence="1">
    <location>
        <begin position="1"/>
        <end position="11"/>
    </location>
</feature>
<dbReference type="InterPro" id="IPR017930">
    <property type="entry name" value="Myb_dom"/>
</dbReference>
<feature type="compositionally biased region" description="Low complexity" evidence="1">
    <location>
        <begin position="498"/>
        <end position="508"/>
    </location>
</feature>
<dbReference type="EMBL" id="BSDZ01000014">
    <property type="protein sequence ID" value="GLI63075.1"/>
    <property type="molecule type" value="Genomic_DNA"/>
</dbReference>
<dbReference type="PROSITE" id="PS51294">
    <property type="entry name" value="HTH_MYB"/>
    <property type="match status" value="2"/>
</dbReference>
<sequence>MATLYDGVDLGDLGGEDSTKGPWTPEEDEVLRGLVLTHGARNWTKLAECIPGRSGKSCRLRWLNQLSPLVRSGPFTPEEDAIILWAQLQYGNKWASICKHLPGRTDNHVKNRWNCTLKKRYGSMLEMLRVETMPGTVSLSDISNFMAQNNVPASARGTAGAGVGVGSAGISGQVPRWPALTNPTGLGTPGVTLGPAAAQLLAAAGTGPLAGLGLGSQLPMGPLALAMAGALGAGGQTPAAAAGGVSLSPGLQQQQQLAAAGALQPPQRPTLPAGNTTDELSPRRRAFMAAAAAAAAAAAVDQEQMDDARGTKRAWNTDADASDGQGSEDGEDTAAMALKQLRVPRGRLPPRSGGEPGARTGSGKKAVEDREDDGDGSGKDDGGGSDDEREGRGRGRGRNVKRRPATSNARRSGGGAAAAAAAAAGGGGGQMGLMGLLGSDSSPGGAQANGRNVSSGSRNAGGGAPLPLSLPPLVSGDKLELGVAPLQLPEGLNMGPRVSSGSDGVAVDGSGGGGAVTGSAPSAPAGSSSQGASGVAASDAAAVATAGLGPIPSNMYGSILLSLPENLMQLSSTLRVVLSNGNLAAAQALVSKLEELAYTVLMQRAAYNLTNGKSFEAAETERPQQQQQQQQQQHQQLMHQQHQQQLLLLQQQQQQQQQQLPIQQQQQPLLQQLQQHLLQQQILQQQQQQQQVAALNSIASNSAVDAQALAQLLLLTQSATIS</sequence>
<proteinExistence type="predicted"/>
<comment type="caution">
    <text evidence="4">The sequence shown here is derived from an EMBL/GenBank/DDBJ whole genome shotgun (WGS) entry which is preliminary data.</text>
</comment>
<feature type="compositionally biased region" description="Polar residues" evidence="1">
    <location>
        <begin position="449"/>
        <end position="458"/>
    </location>
</feature>
<dbReference type="PANTHER" id="PTHR45614:SF25">
    <property type="entry name" value="MYB PROTEIN"/>
    <property type="match status" value="1"/>
</dbReference>
<feature type="compositionally biased region" description="Low complexity" evidence="1">
    <location>
        <begin position="517"/>
        <end position="533"/>
    </location>
</feature>
<feature type="region of interest" description="Disordered" evidence="1">
    <location>
        <begin position="490"/>
        <end position="533"/>
    </location>
</feature>
<feature type="compositionally biased region" description="Low complexity" evidence="1">
    <location>
        <begin position="433"/>
        <end position="446"/>
    </location>
</feature>
<feature type="domain" description="Myb-like" evidence="2">
    <location>
        <begin position="15"/>
        <end position="66"/>
    </location>
</feature>
<feature type="region of interest" description="Disordered" evidence="1">
    <location>
        <begin position="1"/>
        <end position="24"/>
    </location>
</feature>
<feature type="region of interest" description="Disordered" evidence="1">
    <location>
        <begin position="256"/>
        <end position="279"/>
    </location>
</feature>
<gene>
    <name evidence="4" type="ORF">VaNZ11_005977</name>
</gene>
<dbReference type="Proteomes" id="UP001165090">
    <property type="component" value="Unassembled WGS sequence"/>
</dbReference>
<evidence type="ECO:0000313" key="5">
    <source>
        <dbReference type="Proteomes" id="UP001165090"/>
    </source>
</evidence>
<reference evidence="4 5" key="1">
    <citation type="journal article" date="2023" name="IScience">
        <title>Expanded male sex-determining region conserved during the evolution of homothallism in the green alga Volvox.</title>
        <authorList>
            <person name="Yamamoto K."/>
            <person name="Matsuzaki R."/>
            <person name="Mahakham W."/>
            <person name="Heman W."/>
            <person name="Sekimoto H."/>
            <person name="Kawachi M."/>
            <person name="Minakuchi Y."/>
            <person name="Toyoda A."/>
            <person name="Nozaki H."/>
        </authorList>
    </citation>
    <scope>NUCLEOTIDE SEQUENCE [LARGE SCALE GENOMIC DNA]</scope>
    <source>
        <strain evidence="4 5">NIES-4468</strain>
    </source>
</reference>
<feature type="compositionally biased region" description="Basic residues" evidence="1">
    <location>
        <begin position="394"/>
        <end position="404"/>
    </location>
</feature>
<evidence type="ECO:0000256" key="1">
    <source>
        <dbReference type="SAM" id="MobiDB-lite"/>
    </source>
</evidence>